<dbReference type="AlphaFoldDB" id="A0A937I438"/>
<protein>
    <submittedName>
        <fullName evidence="1">Uncharacterized protein</fullName>
    </submittedName>
</protein>
<organism evidence="1 2">
    <name type="scientific">SAR86 cluster bacterium</name>
    <dbReference type="NCBI Taxonomy" id="2030880"/>
    <lineage>
        <taxon>Bacteria</taxon>
        <taxon>Pseudomonadati</taxon>
        <taxon>Pseudomonadota</taxon>
        <taxon>Gammaproteobacteria</taxon>
        <taxon>SAR86 cluster</taxon>
    </lineage>
</organism>
<dbReference type="Proteomes" id="UP000744438">
    <property type="component" value="Unassembled WGS sequence"/>
</dbReference>
<sequence>MLAFKEQNCELTLAEGLEIYLSYLKENNKKIGTDKSDADYKIWQCHDCTHVIFGNGATFEEESINDLHGLILCSYKWKDYLAYFEDPFLKNHMKYLWKEVGFKKTMISMFYAYKSVFGILKMRFKMKKKWPLKVPESYLSRKICDLREEYGIQILSERQRPKNFIEWSGAIKNPK</sequence>
<gene>
    <name evidence="1" type="ORF">ISQ63_02180</name>
</gene>
<proteinExistence type="predicted"/>
<accession>A0A937I438</accession>
<dbReference type="EMBL" id="JADHQC010000008">
    <property type="protein sequence ID" value="MBL6811673.1"/>
    <property type="molecule type" value="Genomic_DNA"/>
</dbReference>
<name>A0A937I438_9GAMM</name>
<comment type="caution">
    <text evidence="1">The sequence shown here is derived from an EMBL/GenBank/DDBJ whole genome shotgun (WGS) entry which is preliminary data.</text>
</comment>
<reference evidence="1" key="1">
    <citation type="submission" date="2020-10" db="EMBL/GenBank/DDBJ databases">
        <title>Microbiome of the Black Sea water column analyzed by genome centric metagenomics.</title>
        <authorList>
            <person name="Cabello-Yeves P.J."/>
            <person name="Callieri C."/>
            <person name="Picazo A."/>
            <person name="Mehrshad M."/>
            <person name="Haro-Moreno J.M."/>
            <person name="Roda-Garcia J."/>
            <person name="Dzembekova N."/>
            <person name="Slabakova V."/>
            <person name="Slabakova N."/>
            <person name="Moncheva S."/>
            <person name="Rodriguez-Valera F."/>
        </authorList>
    </citation>
    <scope>NUCLEOTIDE SEQUENCE</scope>
    <source>
        <strain evidence="1">BS307-5m-G49</strain>
    </source>
</reference>
<evidence type="ECO:0000313" key="2">
    <source>
        <dbReference type="Proteomes" id="UP000744438"/>
    </source>
</evidence>
<evidence type="ECO:0000313" key="1">
    <source>
        <dbReference type="EMBL" id="MBL6811673.1"/>
    </source>
</evidence>